<dbReference type="AlphaFoldDB" id="A0A1J7BHK9"/>
<dbReference type="InterPro" id="IPR014729">
    <property type="entry name" value="Rossmann-like_a/b/a_fold"/>
</dbReference>
<reference evidence="3 4" key="1">
    <citation type="submission" date="2016-10" db="EMBL/GenBank/DDBJ databases">
        <title>Genome sequence of Streptomyces gilvigriseus MUSC 26.</title>
        <authorList>
            <person name="Lee L.-H."/>
            <person name="Ser H.-L."/>
        </authorList>
    </citation>
    <scope>NUCLEOTIDE SEQUENCE [LARGE SCALE GENOMIC DNA]</scope>
    <source>
        <strain evidence="3 4">MUSC 26</strain>
    </source>
</reference>
<dbReference type="SUPFAM" id="SSF56235">
    <property type="entry name" value="N-terminal nucleophile aminohydrolases (Ntn hydrolases)"/>
    <property type="match status" value="1"/>
</dbReference>
<evidence type="ECO:0000313" key="4">
    <source>
        <dbReference type="Proteomes" id="UP000243342"/>
    </source>
</evidence>
<feature type="region of interest" description="Disordered" evidence="1">
    <location>
        <begin position="216"/>
        <end position="236"/>
    </location>
</feature>
<dbReference type="EMBL" id="MLCF01000029">
    <property type="protein sequence ID" value="OIV38142.1"/>
    <property type="molecule type" value="Genomic_DNA"/>
</dbReference>
<feature type="domain" description="Asparagine synthetase" evidence="2">
    <location>
        <begin position="243"/>
        <end position="668"/>
    </location>
</feature>
<dbReference type="Gene3D" id="3.40.50.620">
    <property type="entry name" value="HUPs"/>
    <property type="match status" value="1"/>
</dbReference>
<dbReference type="SUPFAM" id="SSF52402">
    <property type="entry name" value="Adenine nucleotide alpha hydrolases-like"/>
    <property type="match status" value="1"/>
</dbReference>
<accession>A0A1J7BHK9</accession>
<dbReference type="STRING" id="1428644.BIV57_07455"/>
<dbReference type="GO" id="GO:0004066">
    <property type="term" value="F:asparagine synthase (glutamine-hydrolyzing) activity"/>
    <property type="evidence" value="ECO:0007669"/>
    <property type="project" value="InterPro"/>
</dbReference>
<sequence length="692" mass="72234">MRWLVGWSGTRAGYGPHDTPAVHPVGARQIWSAPDPLWAVGDWRDDEIRTVTLPRPPRPAHLPASAGDAGPVGDGIARLAVLGRCPASDDQLRGALVRAAAGALGHLAAWPGSYTVVIRAGRRTAVVGDLVGARPVFHAPWAGGTAYATAGLPLADLLESDLDLGHLAARLACPESPEVIDAGAQGQGRPALTTPYRGVLRVPPGHALVVRDGKPDVPSLEQRRSHMAGPAPEPSRAQALDGLREALQEAVQARGFAELGELHRPGADLSGGTASAALALLAAGRPGGLPGGRTAPPLLAVTFTDTATPGGPGTERELQLARTMAADRRLEHVVVPGGADALPFTGLEDGPLTDEPSPALVHAGRERHRLAAASEAGGDDHLTGHGARQALDGHPARLVDLYLDRRRRAMVKPLRALARVGGGQQLLGSALLWRSVSRAAHTPYRHGLEDLAALLAKGGTGNGGSGAAGAGGPRKAFARASFAWCTPGPAARWLTGEVLADIAGSLDHAARVPDPPDRPGRHRSWQALGRAAEEYRALEQAAEVTGQRLHAPFLDNVVVRACREIPETVRVQPGARPELLRAVLDACGVRGLPEGFGASSRPDTALAMRTGLRVAAEELHEMFAASVLEKAGLVDPRPVRAALRAAADGEDVPAEGLAELIAVEVWLRRLLSRRGSCWTGTGPPRRMAVTAF</sequence>
<dbReference type="OrthoDB" id="4331180at2"/>
<dbReference type="Proteomes" id="UP000243342">
    <property type="component" value="Unassembled WGS sequence"/>
</dbReference>
<dbReference type="InterPro" id="IPR029055">
    <property type="entry name" value="Ntn_hydrolases_N"/>
</dbReference>
<dbReference type="InterPro" id="IPR001962">
    <property type="entry name" value="Asn_synthase"/>
</dbReference>
<proteinExistence type="predicted"/>
<evidence type="ECO:0000259" key="2">
    <source>
        <dbReference type="Pfam" id="PF00733"/>
    </source>
</evidence>
<gene>
    <name evidence="3" type="ORF">BIV57_07455</name>
</gene>
<keyword evidence="4" id="KW-1185">Reference proteome</keyword>
<comment type="caution">
    <text evidence="3">The sequence shown here is derived from an EMBL/GenBank/DDBJ whole genome shotgun (WGS) entry which is preliminary data.</text>
</comment>
<dbReference type="Pfam" id="PF00733">
    <property type="entry name" value="Asn_synthase"/>
    <property type="match status" value="1"/>
</dbReference>
<organism evidence="3 4">
    <name type="scientific">Mangrovactinospora gilvigrisea</name>
    <dbReference type="NCBI Taxonomy" id="1428644"/>
    <lineage>
        <taxon>Bacteria</taxon>
        <taxon>Bacillati</taxon>
        <taxon>Actinomycetota</taxon>
        <taxon>Actinomycetes</taxon>
        <taxon>Kitasatosporales</taxon>
        <taxon>Streptomycetaceae</taxon>
        <taxon>Mangrovactinospora</taxon>
    </lineage>
</organism>
<protein>
    <recommendedName>
        <fullName evidence="2">Asparagine synthetase domain-containing protein</fullName>
    </recommendedName>
</protein>
<dbReference type="GO" id="GO:0006529">
    <property type="term" value="P:asparagine biosynthetic process"/>
    <property type="evidence" value="ECO:0007669"/>
    <property type="project" value="InterPro"/>
</dbReference>
<name>A0A1J7BHK9_9ACTN</name>
<evidence type="ECO:0000256" key="1">
    <source>
        <dbReference type="SAM" id="MobiDB-lite"/>
    </source>
</evidence>
<dbReference type="RefSeq" id="WP_071655902.1">
    <property type="nucleotide sequence ID" value="NZ_MLCF01000029.1"/>
</dbReference>
<evidence type="ECO:0000313" key="3">
    <source>
        <dbReference type="EMBL" id="OIV38142.1"/>
    </source>
</evidence>